<dbReference type="AlphaFoldDB" id="A0A485LYW2"/>
<gene>
    <name evidence="1" type="ORF">SCFA_2460008</name>
</gene>
<sequence>MFSLRSIAGFGAAALVFLALSKIGRSRPEVCEKTGEYVRGATRRVEGIIHRRGAHEVNVMDDVI</sequence>
<accession>A0A485LYW2</accession>
<dbReference type="EMBL" id="CAADRN010000164">
    <property type="protein sequence ID" value="VFU14222.1"/>
    <property type="molecule type" value="Genomic_DNA"/>
</dbReference>
<protein>
    <submittedName>
        <fullName evidence="1">Uncharacterized protein</fullName>
    </submittedName>
</protein>
<organism evidence="1">
    <name type="scientific">anaerobic digester metagenome</name>
    <dbReference type="NCBI Taxonomy" id="1263854"/>
    <lineage>
        <taxon>unclassified sequences</taxon>
        <taxon>metagenomes</taxon>
        <taxon>ecological metagenomes</taxon>
    </lineage>
</organism>
<name>A0A485LYW2_9ZZZZ</name>
<evidence type="ECO:0000313" key="1">
    <source>
        <dbReference type="EMBL" id="VFU14222.1"/>
    </source>
</evidence>
<reference evidence="1" key="1">
    <citation type="submission" date="2019-03" db="EMBL/GenBank/DDBJ databases">
        <authorList>
            <person name="Hao L."/>
        </authorList>
    </citation>
    <scope>NUCLEOTIDE SEQUENCE</scope>
</reference>
<proteinExistence type="predicted"/>